<keyword evidence="1" id="KW-1133">Transmembrane helix</keyword>
<keyword evidence="3" id="KW-1185">Reference proteome</keyword>
<evidence type="ECO:0000313" key="2">
    <source>
        <dbReference type="EnsemblProtists" id="HpaP802718"/>
    </source>
</evidence>
<protein>
    <submittedName>
        <fullName evidence="2">Uncharacterized protein</fullName>
    </submittedName>
</protein>
<dbReference type="VEuPathDB" id="FungiDB:HpaG802718"/>
<sequence>MPLSVSKSMHSCGCLIVFFRSKMEVREVKKPVASLKISAMAAVLTMMLTTKGMLIVRAVSRDIG</sequence>
<name>M4B8W1_HYAAE</name>
<proteinExistence type="predicted"/>
<dbReference type="EMBL" id="JH597989">
    <property type="status" value="NOT_ANNOTATED_CDS"/>
    <property type="molecule type" value="Genomic_DNA"/>
</dbReference>
<evidence type="ECO:0000256" key="1">
    <source>
        <dbReference type="SAM" id="Phobius"/>
    </source>
</evidence>
<keyword evidence="1" id="KW-0812">Transmembrane</keyword>
<dbReference type="InParanoid" id="M4B8W1"/>
<dbReference type="HOGENOM" id="CLU_2872390_0_0_1"/>
<feature type="transmembrane region" description="Helical" evidence="1">
    <location>
        <begin position="37"/>
        <end position="59"/>
    </location>
</feature>
<dbReference type="Proteomes" id="UP000011713">
    <property type="component" value="Unassembled WGS sequence"/>
</dbReference>
<reference evidence="2" key="2">
    <citation type="submission" date="2015-06" db="UniProtKB">
        <authorList>
            <consortium name="EnsemblProtists"/>
        </authorList>
    </citation>
    <scope>IDENTIFICATION</scope>
    <source>
        <strain evidence="2">Emoy2</strain>
    </source>
</reference>
<organism evidence="2 3">
    <name type="scientific">Hyaloperonospora arabidopsidis (strain Emoy2)</name>
    <name type="common">Downy mildew agent</name>
    <name type="synonym">Peronospora arabidopsidis</name>
    <dbReference type="NCBI Taxonomy" id="559515"/>
    <lineage>
        <taxon>Eukaryota</taxon>
        <taxon>Sar</taxon>
        <taxon>Stramenopiles</taxon>
        <taxon>Oomycota</taxon>
        <taxon>Peronosporomycetes</taxon>
        <taxon>Peronosporales</taxon>
        <taxon>Peronosporaceae</taxon>
        <taxon>Hyaloperonospora</taxon>
    </lineage>
</organism>
<evidence type="ECO:0000313" key="3">
    <source>
        <dbReference type="Proteomes" id="UP000011713"/>
    </source>
</evidence>
<dbReference type="AlphaFoldDB" id="M4B8W1"/>
<keyword evidence="1" id="KW-0472">Membrane</keyword>
<dbReference type="EnsemblProtists" id="HpaT802718">
    <property type="protein sequence ID" value="HpaP802718"/>
    <property type="gene ID" value="HpaG802718"/>
</dbReference>
<reference evidence="3" key="1">
    <citation type="journal article" date="2010" name="Science">
        <title>Signatures of adaptation to obligate biotrophy in the Hyaloperonospora arabidopsidis genome.</title>
        <authorList>
            <person name="Baxter L."/>
            <person name="Tripathy S."/>
            <person name="Ishaque N."/>
            <person name="Boot N."/>
            <person name="Cabral A."/>
            <person name="Kemen E."/>
            <person name="Thines M."/>
            <person name="Ah-Fong A."/>
            <person name="Anderson R."/>
            <person name="Badejoko W."/>
            <person name="Bittner-Eddy P."/>
            <person name="Boore J.L."/>
            <person name="Chibucos M.C."/>
            <person name="Coates M."/>
            <person name="Dehal P."/>
            <person name="Delehaunty K."/>
            <person name="Dong S."/>
            <person name="Downton P."/>
            <person name="Dumas B."/>
            <person name="Fabro G."/>
            <person name="Fronick C."/>
            <person name="Fuerstenberg S.I."/>
            <person name="Fulton L."/>
            <person name="Gaulin E."/>
            <person name="Govers F."/>
            <person name="Hughes L."/>
            <person name="Humphray S."/>
            <person name="Jiang R.H."/>
            <person name="Judelson H."/>
            <person name="Kamoun S."/>
            <person name="Kyung K."/>
            <person name="Meijer H."/>
            <person name="Minx P."/>
            <person name="Morris P."/>
            <person name="Nelson J."/>
            <person name="Phuntumart V."/>
            <person name="Qutob D."/>
            <person name="Rehmany A."/>
            <person name="Rougon-Cardoso A."/>
            <person name="Ryden P."/>
            <person name="Torto-Alalibo T."/>
            <person name="Studholme D."/>
            <person name="Wang Y."/>
            <person name="Win J."/>
            <person name="Wood J."/>
            <person name="Clifton S.W."/>
            <person name="Rogers J."/>
            <person name="Van den Ackerveken G."/>
            <person name="Jones J.D."/>
            <person name="McDowell J.M."/>
            <person name="Beynon J."/>
            <person name="Tyler B.M."/>
        </authorList>
    </citation>
    <scope>NUCLEOTIDE SEQUENCE [LARGE SCALE GENOMIC DNA]</scope>
    <source>
        <strain evidence="3">Emoy2</strain>
    </source>
</reference>
<accession>M4B8W1</accession>